<dbReference type="PANTHER" id="PTHR33376">
    <property type="match status" value="1"/>
</dbReference>
<organism evidence="3 4">
    <name type="scientific">candidate division TA06 bacterium 34_109</name>
    <dbReference type="NCBI Taxonomy" id="1635277"/>
    <lineage>
        <taxon>Bacteria</taxon>
        <taxon>Bacteria division TA06</taxon>
    </lineage>
</organism>
<accession>A0A101I1Y8</accession>
<evidence type="ECO:0000256" key="2">
    <source>
        <dbReference type="SAM" id="SignalP"/>
    </source>
</evidence>
<dbReference type="InterPro" id="IPR018389">
    <property type="entry name" value="DctP_fam"/>
</dbReference>
<sequence length="340" mass="38354">MKKRICLTLTIVSMLSVLFISVSTIEGSCAADPTYILKFGHVQTSRDLFHLAYESWAKAVFEKTNGDLLIEVYPDAQLGVEEDVLEQMRMGSNIGWQTDPARLGNYVNDIAVLNCPYFLENLDEVKKLLNSKVVAGWIQELEEKYGFKIISYAYVQGYRNVFSNKIGKSPAEFRGIRIRTAPAPSWVEPVKSLGCTAVALPYVELYNGIQTGIVDGCELPYAAARALKVYEVAKNIIETQHIFQLNIQVCSAKWFNKLPEEYQKILIDECNKAGLEVSEQLQRNADQDRQFMIDQGMNYIPYEELDVDAFKKAGQAAYEILKVVEAREAVYAELGKTVVK</sequence>
<name>A0A101I1Y8_UNCT6</name>
<evidence type="ECO:0000313" key="4">
    <source>
        <dbReference type="Proteomes" id="UP000053467"/>
    </source>
</evidence>
<proteinExistence type="predicted"/>
<evidence type="ECO:0000256" key="1">
    <source>
        <dbReference type="ARBA" id="ARBA00022729"/>
    </source>
</evidence>
<evidence type="ECO:0000313" key="3">
    <source>
        <dbReference type="EMBL" id="KUK86355.1"/>
    </source>
</evidence>
<feature type="chain" id="PRO_5007097087" evidence="2">
    <location>
        <begin position="31"/>
        <end position="340"/>
    </location>
</feature>
<dbReference type="Pfam" id="PF03480">
    <property type="entry name" value="DctP"/>
    <property type="match status" value="1"/>
</dbReference>
<gene>
    <name evidence="3" type="ORF">XE03_1550</name>
</gene>
<dbReference type="InterPro" id="IPR038404">
    <property type="entry name" value="TRAP_DctP_sf"/>
</dbReference>
<dbReference type="AlphaFoldDB" id="A0A101I1Y8"/>
<dbReference type="GO" id="GO:0055085">
    <property type="term" value="P:transmembrane transport"/>
    <property type="evidence" value="ECO:0007669"/>
    <property type="project" value="InterPro"/>
</dbReference>
<dbReference type="EMBL" id="LGGX01000021">
    <property type="protein sequence ID" value="KUK86355.1"/>
    <property type="molecule type" value="Genomic_DNA"/>
</dbReference>
<dbReference type="Gene3D" id="3.40.190.170">
    <property type="entry name" value="Bacterial extracellular solute-binding protein, family 7"/>
    <property type="match status" value="1"/>
</dbReference>
<keyword evidence="1 2" id="KW-0732">Signal</keyword>
<protein>
    <submittedName>
        <fullName evidence="3">Extracellular solute-binding protein, family 7</fullName>
    </submittedName>
</protein>
<feature type="signal peptide" evidence="2">
    <location>
        <begin position="1"/>
        <end position="30"/>
    </location>
</feature>
<dbReference type="NCBIfam" id="NF037995">
    <property type="entry name" value="TRAP_S1"/>
    <property type="match status" value="1"/>
</dbReference>
<dbReference type="CDD" id="cd13669">
    <property type="entry name" value="PBP2_TRAP_TM0322_like"/>
    <property type="match status" value="1"/>
</dbReference>
<comment type="caution">
    <text evidence="3">The sequence shown here is derived from an EMBL/GenBank/DDBJ whole genome shotgun (WGS) entry which is preliminary data.</text>
</comment>
<dbReference type="PANTHER" id="PTHR33376:SF3">
    <property type="entry name" value="C4-DICARBOXYLATE-BINDING PROTEIN"/>
    <property type="match status" value="1"/>
</dbReference>
<reference evidence="4" key="1">
    <citation type="journal article" date="2015" name="MBio">
        <title>Genome-Resolved Metagenomic Analysis Reveals Roles for Candidate Phyla and Other Microbial Community Members in Biogeochemical Transformations in Oil Reservoirs.</title>
        <authorList>
            <person name="Hu P."/>
            <person name="Tom L."/>
            <person name="Singh A."/>
            <person name="Thomas B.C."/>
            <person name="Baker B.J."/>
            <person name="Piceno Y.M."/>
            <person name="Andersen G.L."/>
            <person name="Banfield J.F."/>
        </authorList>
    </citation>
    <scope>NUCLEOTIDE SEQUENCE [LARGE SCALE GENOMIC DNA]</scope>
</reference>
<dbReference type="Proteomes" id="UP000053467">
    <property type="component" value="Unassembled WGS sequence"/>
</dbReference>